<accession>A0ABW0XB62</accession>
<dbReference type="RefSeq" id="WP_380228689.1">
    <property type="nucleotide sequence ID" value="NZ_JBHSOF010000049.1"/>
</dbReference>
<keyword evidence="2" id="KW-0732">Signal</keyword>
<dbReference type="InterPro" id="IPR046311">
    <property type="entry name" value="DUF6426"/>
</dbReference>
<gene>
    <name evidence="3" type="ORF">ACFP3U_29100</name>
</gene>
<evidence type="ECO:0000256" key="1">
    <source>
        <dbReference type="SAM" id="MobiDB-lite"/>
    </source>
</evidence>
<evidence type="ECO:0000256" key="2">
    <source>
        <dbReference type="SAM" id="SignalP"/>
    </source>
</evidence>
<comment type="caution">
    <text evidence="3">The sequence shown here is derived from an EMBL/GenBank/DDBJ whole genome shotgun (WGS) entry which is preliminary data.</text>
</comment>
<dbReference type="Proteomes" id="UP001595975">
    <property type="component" value="Unassembled WGS sequence"/>
</dbReference>
<proteinExistence type="predicted"/>
<feature type="region of interest" description="Disordered" evidence="1">
    <location>
        <begin position="132"/>
        <end position="152"/>
    </location>
</feature>
<dbReference type="Pfam" id="PF19990">
    <property type="entry name" value="DUF6426"/>
    <property type="match status" value="1"/>
</dbReference>
<organism evidence="3 4">
    <name type="scientific">Kitasatospora misakiensis</name>
    <dbReference type="NCBI Taxonomy" id="67330"/>
    <lineage>
        <taxon>Bacteria</taxon>
        <taxon>Bacillati</taxon>
        <taxon>Actinomycetota</taxon>
        <taxon>Actinomycetes</taxon>
        <taxon>Kitasatosporales</taxon>
        <taxon>Streptomycetaceae</taxon>
        <taxon>Kitasatospora</taxon>
    </lineage>
</organism>
<feature type="signal peptide" evidence="2">
    <location>
        <begin position="1"/>
        <end position="24"/>
    </location>
</feature>
<keyword evidence="4" id="KW-1185">Reference proteome</keyword>
<feature type="chain" id="PRO_5045731931" evidence="2">
    <location>
        <begin position="25"/>
        <end position="266"/>
    </location>
</feature>
<name>A0ABW0XB62_9ACTN</name>
<evidence type="ECO:0000313" key="3">
    <source>
        <dbReference type="EMBL" id="MFC5667008.1"/>
    </source>
</evidence>
<sequence>MKLRNLATSAVFGAVVLTAVPSMAVPFAAYACDGSTLCQDEDPGDEGGGNEGGGGWPGGDVGDPSGGGGSEGGGGWSGDPGDGGDGGAGPSGGGGSVVELADGSIGQPVDATLPQVVVTGYATLPGIPAGPGIPVAQGDGSGPQVTLHRRGRSWDERASKCLRNQSTSVEAKYSRGVSYTVSTQTSTNLSFSTSEILTAQLGTQLNTSINETYNLEFTLKPGESWAVFVEYQTSVYAVTTRDFWGNYSTEFINVTQPTGVVSTRGC</sequence>
<dbReference type="PROSITE" id="PS51257">
    <property type="entry name" value="PROKAR_LIPOPROTEIN"/>
    <property type="match status" value="1"/>
</dbReference>
<protein>
    <submittedName>
        <fullName evidence="3">DUF6426 family protein</fullName>
    </submittedName>
</protein>
<reference evidence="4" key="1">
    <citation type="journal article" date="2019" name="Int. J. Syst. Evol. Microbiol.">
        <title>The Global Catalogue of Microorganisms (GCM) 10K type strain sequencing project: providing services to taxonomists for standard genome sequencing and annotation.</title>
        <authorList>
            <consortium name="The Broad Institute Genomics Platform"/>
            <consortium name="The Broad Institute Genome Sequencing Center for Infectious Disease"/>
            <person name="Wu L."/>
            <person name="Ma J."/>
        </authorList>
    </citation>
    <scope>NUCLEOTIDE SEQUENCE [LARGE SCALE GENOMIC DNA]</scope>
    <source>
        <strain evidence="4">CGMCC 4.1437</strain>
    </source>
</reference>
<dbReference type="EMBL" id="JBHSOF010000049">
    <property type="protein sequence ID" value="MFC5667008.1"/>
    <property type="molecule type" value="Genomic_DNA"/>
</dbReference>
<feature type="compositionally biased region" description="Gly residues" evidence="1">
    <location>
        <begin position="46"/>
        <end position="96"/>
    </location>
</feature>
<evidence type="ECO:0000313" key="4">
    <source>
        <dbReference type="Proteomes" id="UP001595975"/>
    </source>
</evidence>
<feature type="region of interest" description="Disordered" evidence="1">
    <location>
        <begin position="40"/>
        <end position="101"/>
    </location>
</feature>